<accession>A0ABT9BFI8</accession>
<evidence type="ECO:0000313" key="2">
    <source>
        <dbReference type="EMBL" id="MDO7875802.1"/>
    </source>
</evidence>
<keyword evidence="3" id="KW-1185">Reference proteome</keyword>
<dbReference type="RefSeq" id="WP_305007126.1">
    <property type="nucleotide sequence ID" value="NZ_JAUQSY010000008.1"/>
</dbReference>
<dbReference type="EMBL" id="JAUQSY010000008">
    <property type="protein sequence ID" value="MDO7875802.1"/>
    <property type="molecule type" value="Genomic_DNA"/>
</dbReference>
<organism evidence="2 3">
    <name type="scientific">Hymenobacter aranciens</name>
    <dbReference type="NCBI Taxonomy" id="3063996"/>
    <lineage>
        <taxon>Bacteria</taxon>
        <taxon>Pseudomonadati</taxon>
        <taxon>Bacteroidota</taxon>
        <taxon>Cytophagia</taxon>
        <taxon>Cytophagales</taxon>
        <taxon>Hymenobacteraceae</taxon>
        <taxon>Hymenobacter</taxon>
    </lineage>
</organism>
<proteinExistence type="predicted"/>
<feature type="chain" id="PRO_5047138925" description="DUF4136 domain-containing protein" evidence="1">
    <location>
        <begin position="24"/>
        <end position="218"/>
    </location>
</feature>
<evidence type="ECO:0008006" key="4">
    <source>
        <dbReference type="Google" id="ProtNLM"/>
    </source>
</evidence>
<evidence type="ECO:0000313" key="3">
    <source>
        <dbReference type="Proteomes" id="UP001176429"/>
    </source>
</evidence>
<reference evidence="2" key="1">
    <citation type="submission" date="2023-07" db="EMBL/GenBank/DDBJ databases">
        <authorList>
            <person name="Kim M.K."/>
        </authorList>
    </citation>
    <scope>NUCLEOTIDE SEQUENCE</scope>
    <source>
        <strain evidence="2">ASUV-10-1</strain>
    </source>
</reference>
<name>A0ABT9BFI8_9BACT</name>
<dbReference type="Proteomes" id="UP001176429">
    <property type="component" value="Unassembled WGS sequence"/>
</dbReference>
<sequence length="218" mass="24049">MKTSLTTITVALALLLSSFSSFAQSMADVLTKPDVPLTWLGLDFSEAKYVGDPGTVAPEEMKDLFTKINTVVLQEADKYDVAKAFKRSGSMPYKIEVTEAVNEKIDAGQIITANLSEQQHFSAAKIQSMANKYRFPAGTSGVAVVFIVENISKPTEKESFWVTFVDTSSKKVLFTTGMSASGGGFGFRNHWARPVYDVLKEIKSSQYDKWKKQFAKGK</sequence>
<feature type="signal peptide" evidence="1">
    <location>
        <begin position="1"/>
        <end position="23"/>
    </location>
</feature>
<keyword evidence="1" id="KW-0732">Signal</keyword>
<protein>
    <recommendedName>
        <fullName evidence="4">DUF4136 domain-containing protein</fullName>
    </recommendedName>
</protein>
<comment type="caution">
    <text evidence="2">The sequence shown here is derived from an EMBL/GenBank/DDBJ whole genome shotgun (WGS) entry which is preliminary data.</text>
</comment>
<evidence type="ECO:0000256" key="1">
    <source>
        <dbReference type="SAM" id="SignalP"/>
    </source>
</evidence>
<gene>
    <name evidence="2" type="ORF">Q5H93_13750</name>
</gene>